<evidence type="ECO:0000313" key="3">
    <source>
        <dbReference type="EMBL" id="PNF36130.1"/>
    </source>
</evidence>
<feature type="compositionally biased region" description="Low complexity" evidence="1">
    <location>
        <begin position="303"/>
        <end position="316"/>
    </location>
</feature>
<protein>
    <submittedName>
        <fullName evidence="3">Uncharacterized protein</fullName>
    </submittedName>
</protein>
<evidence type="ECO:0000256" key="2">
    <source>
        <dbReference type="SAM" id="Phobius"/>
    </source>
</evidence>
<keyword evidence="2" id="KW-0812">Transmembrane</keyword>
<feature type="compositionally biased region" description="Polar residues" evidence="1">
    <location>
        <begin position="204"/>
        <end position="214"/>
    </location>
</feature>
<feature type="region of interest" description="Disordered" evidence="1">
    <location>
        <begin position="94"/>
        <end position="346"/>
    </location>
</feature>
<gene>
    <name evidence="3" type="ORF">B7P43_G10962</name>
</gene>
<dbReference type="OrthoDB" id="10565622at2759"/>
<feature type="compositionally biased region" description="Basic and acidic residues" evidence="1">
    <location>
        <begin position="123"/>
        <end position="136"/>
    </location>
</feature>
<keyword evidence="2" id="KW-0472">Membrane</keyword>
<name>A0A2J7R5N5_9NEOP</name>
<accession>A0A2J7R5N5</accession>
<feature type="transmembrane region" description="Helical" evidence="2">
    <location>
        <begin position="12"/>
        <end position="31"/>
    </location>
</feature>
<dbReference type="Proteomes" id="UP000235965">
    <property type="component" value="Unassembled WGS sequence"/>
</dbReference>
<dbReference type="AlphaFoldDB" id="A0A2J7R5N5"/>
<feature type="compositionally biased region" description="Basic and acidic residues" evidence="1">
    <location>
        <begin position="253"/>
        <end position="267"/>
    </location>
</feature>
<keyword evidence="4" id="KW-1185">Reference proteome</keyword>
<dbReference type="InParanoid" id="A0A2J7R5N5"/>
<sequence length="346" mass="38068">MLEVADETDVLVLTTLSVILLVISLIMGLKIRWFRTQMNMKATNSSSELESLYGVYRSQPTEVSSSAPLLSLSHNIIAGSSSYKSQISLSSEQLPTHPSLLHKSKTDLWKKPPASSIESPPEEPSRHNRKFEDGTKTKSASSKNPLSMPTEHNSVHTNSLQYPSVGQTQPSSHKKKSSDGNKIKSLFSLTKNPLSKQEKHNKPTHNSMQMSSSKIPPPFATVGQSQLSHNEEEDADGNRLEAPYAPIKNPLAKPDKQIKPVEVKKPPDYLGQSMKPKSRVPVSKGILQKVNPPQLPTTHDDSSTSLTLTDNNNTSLKQTDRSSASLKLKTPLPLHVLEQDESESES</sequence>
<evidence type="ECO:0000313" key="4">
    <source>
        <dbReference type="Proteomes" id="UP000235965"/>
    </source>
</evidence>
<feature type="compositionally biased region" description="Polar residues" evidence="1">
    <location>
        <begin position="137"/>
        <end position="171"/>
    </location>
</feature>
<keyword evidence="2" id="KW-1133">Transmembrane helix</keyword>
<dbReference type="EMBL" id="NEVH01006991">
    <property type="protein sequence ID" value="PNF36130.1"/>
    <property type="molecule type" value="Genomic_DNA"/>
</dbReference>
<proteinExistence type="predicted"/>
<organism evidence="3 4">
    <name type="scientific">Cryptotermes secundus</name>
    <dbReference type="NCBI Taxonomy" id="105785"/>
    <lineage>
        <taxon>Eukaryota</taxon>
        <taxon>Metazoa</taxon>
        <taxon>Ecdysozoa</taxon>
        <taxon>Arthropoda</taxon>
        <taxon>Hexapoda</taxon>
        <taxon>Insecta</taxon>
        <taxon>Pterygota</taxon>
        <taxon>Neoptera</taxon>
        <taxon>Polyneoptera</taxon>
        <taxon>Dictyoptera</taxon>
        <taxon>Blattodea</taxon>
        <taxon>Blattoidea</taxon>
        <taxon>Termitoidae</taxon>
        <taxon>Kalotermitidae</taxon>
        <taxon>Cryptotermitinae</taxon>
        <taxon>Cryptotermes</taxon>
    </lineage>
</organism>
<reference evidence="3 4" key="1">
    <citation type="submission" date="2017-12" db="EMBL/GenBank/DDBJ databases">
        <title>Hemimetabolous genomes reveal molecular basis of termite eusociality.</title>
        <authorList>
            <person name="Harrison M.C."/>
            <person name="Jongepier E."/>
            <person name="Robertson H.M."/>
            <person name="Arning N."/>
            <person name="Bitard-Feildel T."/>
            <person name="Chao H."/>
            <person name="Childers C.P."/>
            <person name="Dinh H."/>
            <person name="Doddapaneni H."/>
            <person name="Dugan S."/>
            <person name="Gowin J."/>
            <person name="Greiner C."/>
            <person name="Han Y."/>
            <person name="Hu H."/>
            <person name="Hughes D.S.T."/>
            <person name="Huylmans A.-K."/>
            <person name="Kemena C."/>
            <person name="Kremer L.P.M."/>
            <person name="Lee S.L."/>
            <person name="Lopez-Ezquerra A."/>
            <person name="Mallet L."/>
            <person name="Monroy-Kuhn J.M."/>
            <person name="Moser A."/>
            <person name="Murali S.C."/>
            <person name="Muzny D.M."/>
            <person name="Otani S."/>
            <person name="Piulachs M.-D."/>
            <person name="Poelchau M."/>
            <person name="Qu J."/>
            <person name="Schaub F."/>
            <person name="Wada-Katsumata A."/>
            <person name="Worley K.C."/>
            <person name="Xie Q."/>
            <person name="Ylla G."/>
            <person name="Poulsen M."/>
            <person name="Gibbs R.A."/>
            <person name="Schal C."/>
            <person name="Richards S."/>
            <person name="Belles X."/>
            <person name="Korb J."/>
            <person name="Bornberg-Bauer E."/>
        </authorList>
    </citation>
    <scope>NUCLEOTIDE SEQUENCE [LARGE SCALE GENOMIC DNA]</scope>
    <source>
        <tissue evidence="3">Whole body</tissue>
    </source>
</reference>
<comment type="caution">
    <text evidence="3">The sequence shown here is derived from an EMBL/GenBank/DDBJ whole genome shotgun (WGS) entry which is preliminary data.</text>
</comment>
<evidence type="ECO:0000256" key="1">
    <source>
        <dbReference type="SAM" id="MobiDB-lite"/>
    </source>
</evidence>